<evidence type="ECO:0000313" key="1">
    <source>
        <dbReference type="EMBL" id="CAF4276348.1"/>
    </source>
</evidence>
<feature type="non-terminal residue" evidence="1">
    <location>
        <position position="1"/>
    </location>
</feature>
<dbReference type="EMBL" id="CAJOBD010028800">
    <property type="protein sequence ID" value="CAF4276348.1"/>
    <property type="molecule type" value="Genomic_DNA"/>
</dbReference>
<dbReference type="AlphaFoldDB" id="A0A820G964"/>
<comment type="caution">
    <text evidence="1">The sequence shown here is derived from an EMBL/GenBank/DDBJ whole genome shotgun (WGS) entry which is preliminary data.</text>
</comment>
<gene>
    <name evidence="1" type="ORF">JBS370_LOCUS39603</name>
</gene>
<protein>
    <submittedName>
        <fullName evidence="1">Uncharacterized protein</fullName>
    </submittedName>
</protein>
<dbReference type="Proteomes" id="UP000663836">
    <property type="component" value="Unassembled WGS sequence"/>
</dbReference>
<evidence type="ECO:0000313" key="2">
    <source>
        <dbReference type="Proteomes" id="UP000663836"/>
    </source>
</evidence>
<accession>A0A820G964</accession>
<reference evidence="1" key="1">
    <citation type="submission" date="2021-02" db="EMBL/GenBank/DDBJ databases">
        <authorList>
            <person name="Nowell W R."/>
        </authorList>
    </citation>
    <scope>NUCLEOTIDE SEQUENCE</scope>
</reference>
<sequence>ASIQFIQAVNFYDSNSSLLITVLNSLLTDYQDTSLSIELLKEICETNFVAA</sequence>
<name>A0A820G964_9BILA</name>
<organism evidence="1 2">
    <name type="scientific">Rotaria sordida</name>
    <dbReference type="NCBI Taxonomy" id="392033"/>
    <lineage>
        <taxon>Eukaryota</taxon>
        <taxon>Metazoa</taxon>
        <taxon>Spiralia</taxon>
        <taxon>Gnathifera</taxon>
        <taxon>Rotifera</taxon>
        <taxon>Eurotatoria</taxon>
        <taxon>Bdelloidea</taxon>
        <taxon>Philodinida</taxon>
        <taxon>Philodinidae</taxon>
        <taxon>Rotaria</taxon>
    </lineage>
</organism>
<proteinExistence type="predicted"/>